<dbReference type="GeneID" id="78198786"/>
<name>A0AAE3DC20_9FIRM</name>
<comment type="caution">
    <text evidence="1">The sequence shown here is derived from an EMBL/GenBank/DDBJ whole genome shotgun (WGS) entry which is preliminary data.</text>
</comment>
<accession>A0AAE3DC20</accession>
<sequence>MLCEVPLTKEQQAFATAHHSLVYKFLNENRLPEDEFYDVVIFGYLKAVRDYFSDLTAQQFTFSTIANRRMKFCLFDYFRTQERRKRNMEVLSIHVGLYPDGAPLEDTIPAHDPIMQQLEMDLLLHELAGRVSKQQMDIVHLKQGGYGIREIARTQKVPMRRIKELLAEVHDVLLDICYG</sequence>
<evidence type="ECO:0000313" key="2">
    <source>
        <dbReference type="Proteomes" id="UP001198220"/>
    </source>
</evidence>
<protein>
    <submittedName>
        <fullName evidence="1">Sigma-70 family RNA polymerase sigma factor</fullName>
    </submittedName>
</protein>
<gene>
    <name evidence="1" type="ORF">LKD36_07255</name>
</gene>
<dbReference type="RefSeq" id="WP_003502011.1">
    <property type="nucleotide sequence ID" value="NZ_JAJEPS010000005.1"/>
</dbReference>
<reference evidence="1 2" key="1">
    <citation type="submission" date="2021-10" db="EMBL/GenBank/DDBJ databases">
        <title>Anaerobic single-cell dispensing facilitates the cultivation of human gut bacteria.</title>
        <authorList>
            <person name="Afrizal A."/>
        </authorList>
    </citation>
    <scope>NUCLEOTIDE SEQUENCE [LARGE SCALE GENOMIC DNA]</scope>
    <source>
        <strain evidence="1 2">CLA-AA-H276</strain>
    </source>
</reference>
<dbReference type="EMBL" id="JAJEPS010000005">
    <property type="protein sequence ID" value="MCC2125974.1"/>
    <property type="molecule type" value="Genomic_DNA"/>
</dbReference>
<keyword evidence="2" id="KW-1185">Reference proteome</keyword>
<dbReference type="AlphaFoldDB" id="A0AAE3DC20"/>
<dbReference type="Proteomes" id="UP001198220">
    <property type="component" value="Unassembled WGS sequence"/>
</dbReference>
<evidence type="ECO:0000313" key="1">
    <source>
        <dbReference type="EMBL" id="MCC2125974.1"/>
    </source>
</evidence>
<organism evidence="1 2">
    <name type="scientific">Hominiventricola filiformis</name>
    <dbReference type="NCBI Taxonomy" id="2885352"/>
    <lineage>
        <taxon>Bacteria</taxon>
        <taxon>Bacillati</taxon>
        <taxon>Bacillota</taxon>
        <taxon>Clostridia</taxon>
        <taxon>Lachnospirales</taxon>
        <taxon>Lachnospiraceae</taxon>
        <taxon>Hominiventricola</taxon>
    </lineage>
</organism>
<proteinExistence type="predicted"/>